<evidence type="ECO:0000259" key="2">
    <source>
        <dbReference type="Pfam" id="PF22725"/>
    </source>
</evidence>
<dbReference type="InterPro" id="IPR051450">
    <property type="entry name" value="Gfo/Idh/MocA_Oxidoreductases"/>
</dbReference>
<gene>
    <name evidence="3" type="ORF">AHA02nite_21580</name>
</gene>
<dbReference type="OrthoDB" id="9815825at2"/>
<keyword evidence="4" id="KW-1185">Reference proteome</keyword>
<dbReference type="Proteomes" id="UP000321440">
    <property type="component" value="Unassembled WGS sequence"/>
</dbReference>
<dbReference type="Gene3D" id="3.30.360.10">
    <property type="entry name" value="Dihydrodipicolinate Reductase, domain 2"/>
    <property type="match status" value="1"/>
</dbReference>
<dbReference type="SUPFAM" id="SSF51735">
    <property type="entry name" value="NAD(P)-binding Rossmann-fold domains"/>
    <property type="match status" value="1"/>
</dbReference>
<dbReference type="Gene3D" id="3.40.50.720">
    <property type="entry name" value="NAD(P)-binding Rossmann-like Domain"/>
    <property type="match status" value="1"/>
</dbReference>
<dbReference type="RefSeq" id="WP_146817160.1">
    <property type="nucleotide sequence ID" value="NZ_BJYA01000014.1"/>
</dbReference>
<proteinExistence type="predicted"/>
<dbReference type="SUPFAM" id="SSF55347">
    <property type="entry name" value="Glyceraldehyde-3-phosphate dehydrogenase-like, C-terminal domain"/>
    <property type="match status" value="1"/>
</dbReference>
<dbReference type="Pfam" id="PF01408">
    <property type="entry name" value="GFO_IDH_MocA"/>
    <property type="match status" value="1"/>
</dbReference>
<protein>
    <submittedName>
        <fullName evidence="3">Dehydrogenase</fullName>
    </submittedName>
</protein>
<dbReference type="EMBL" id="BJYA01000014">
    <property type="protein sequence ID" value="GEN46382.1"/>
    <property type="molecule type" value="Genomic_DNA"/>
</dbReference>
<sequence length="329" mass="37607">MLNIALVGLGFIGETHLQAYNSVKEARVHTVCTTQVTSENKVNNYKVVKEFDSVLADPEIDVVDICLPTFLHEQYIIRAARAKKHIICEKPLTLTEESVKRILQTVSDEGVRLFVGHVVRFWPEYQKLKHYIDEEVLSNVNWFTAKRLGQFPTWSNWFKEPEKSGGALFDLHIHDIDFAYYLFGNVESVYAIGQQSEEGAWSQMLTNIRFKNGVQAAIESSHEMPNGYPFTAEYRAQTSKQTLSYQMKAGSNIDDLQSASQSFDLFNDEVVKPIRVSKHDPFTLELQYFIDCINENAKNEVIPLSDVKYVIGLINSIKKSLETKEVVRL</sequence>
<reference evidence="3 4" key="1">
    <citation type="submission" date="2019-07" db="EMBL/GenBank/DDBJ databases">
        <title>Whole genome shotgun sequence of Alkalibacillus haloalkaliphilus NBRC 103110.</title>
        <authorList>
            <person name="Hosoyama A."/>
            <person name="Uohara A."/>
            <person name="Ohji S."/>
            <person name="Ichikawa N."/>
        </authorList>
    </citation>
    <scope>NUCLEOTIDE SEQUENCE [LARGE SCALE GENOMIC DNA]</scope>
    <source>
        <strain evidence="3 4">NBRC 103110</strain>
    </source>
</reference>
<dbReference type="InterPro" id="IPR055170">
    <property type="entry name" value="GFO_IDH_MocA-like_dom"/>
</dbReference>
<dbReference type="PANTHER" id="PTHR43377">
    <property type="entry name" value="BILIVERDIN REDUCTASE A"/>
    <property type="match status" value="1"/>
</dbReference>
<dbReference type="InterPro" id="IPR036291">
    <property type="entry name" value="NAD(P)-bd_dom_sf"/>
</dbReference>
<dbReference type="PANTHER" id="PTHR43377:SF1">
    <property type="entry name" value="BILIVERDIN REDUCTASE A"/>
    <property type="match status" value="1"/>
</dbReference>
<dbReference type="Pfam" id="PF22725">
    <property type="entry name" value="GFO_IDH_MocA_C3"/>
    <property type="match status" value="1"/>
</dbReference>
<evidence type="ECO:0000313" key="3">
    <source>
        <dbReference type="EMBL" id="GEN46382.1"/>
    </source>
</evidence>
<name>A0A511WAN5_9BACI</name>
<dbReference type="AlphaFoldDB" id="A0A511WAN5"/>
<evidence type="ECO:0000259" key="1">
    <source>
        <dbReference type="Pfam" id="PF01408"/>
    </source>
</evidence>
<dbReference type="GO" id="GO:0000166">
    <property type="term" value="F:nucleotide binding"/>
    <property type="evidence" value="ECO:0007669"/>
    <property type="project" value="InterPro"/>
</dbReference>
<evidence type="ECO:0000313" key="4">
    <source>
        <dbReference type="Proteomes" id="UP000321440"/>
    </source>
</evidence>
<dbReference type="InterPro" id="IPR000683">
    <property type="entry name" value="Gfo/Idh/MocA-like_OxRdtase_N"/>
</dbReference>
<accession>A0A511WAN5</accession>
<feature type="domain" description="Gfo/Idh/MocA-like oxidoreductase N-terminal" evidence="1">
    <location>
        <begin position="2"/>
        <end position="117"/>
    </location>
</feature>
<comment type="caution">
    <text evidence="3">The sequence shown here is derived from an EMBL/GenBank/DDBJ whole genome shotgun (WGS) entry which is preliminary data.</text>
</comment>
<feature type="domain" description="GFO/IDH/MocA-like oxidoreductase" evidence="2">
    <location>
        <begin position="125"/>
        <end position="234"/>
    </location>
</feature>
<organism evidence="3 4">
    <name type="scientific">Alkalibacillus haloalkaliphilus</name>
    <dbReference type="NCBI Taxonomy" id="94136"/>
    <lineage>
        <taxon>Bacteria</taxon>
        <taxon>Bacillati</taxon>
        <taxon>Bacillota</taxon>
        <taxon>Bacilli</taxon>
        <taxon>Bacillales</taxon>
        <taxon>Bacillaceae</taxon>
        <taxon>Alkalibacillus</taxon>
    </lineage>
</organism>